<sequence length="2531" mass="285382">MPENTTPDSTRRKRSAPNEGRDTAMVYLMVDRTGPDEQYARQVLASTTAENRIFYFYDQSTKKVSVINGPGNSFVPKQSLQLKIIGSGVSYDTDANSEKIKPRELARAINSVSLKISSMATLNRMVVHLNTKDKQVLKRIAVGFVEKRSLKIKGMDVKFVSSRIAGLEYQVFAGENYVLKQPDFPNSSKFYGITRLPESRAGHTFRNHRHQNKEDAVIGLEIEQRIQYKKRLESFINHLKTIKSENRIPDNYVPVIESLREKGNGWRMDFVEDGSDKKIKVSFKTNEIKKYSDFINTKYQSKQSYKGTTLSVLSTAATVKLIMNREAILIKVRDDKELSKPLYNTLRAHNFVHLGMEIQQGIEFLAQVERTVAYKKPSLIPRKLQNFRKYGKVGTNALGKASNVFAVTSLVLSITEYHLADNKQHKDVLAKRVSADTASLLYLIASKGHPKAVAVATLYYVLDALFDISGIFERMFISDAQKEEEYQKQLKKTKRAIKMLSSVYLDLNPFNFIKLANVSPQKNNECQGSTDSSFPLIKKESYIDFNKNITSEEPFAIPVNKINFNSGEIGYGQIQLAVTEYKLKGSDKQDASLAENHVKTTKHTDSIGKALRVLCKEEERLFSFNCENGTHTLGSDWFNNGYAYVMSFLPDYKLNFEFEKISEAPDIKNNGTKLLKAADIDYKKSGTARQYVTAFMSFECFWCFFVTGKKTIYRDYHQVLTKIDSPVFLDTEKEITLDDRDRTLEFPSSGDQSIDKKVLYQIKTAGNTKATYYFYIKGAARYDIAIPERSESTWIFYYNNGDYDFFNNDGTIANVNETIKESNIQLGDASITFNDTYPSVSNDKLSNLVKYKIYVHDRRSFFNFNYGKPVIILLKSSVNFYNTKARVDEFKKLISKYSVGKRYFYTELSNCTVGCLNNVNDPGCFQYSKIDVKNKFSGPTGSTLKRVNLFYDKVSDKELVVVTSPDKESGISFSSVTPLSVVLSNGKFFYEKQSKTVYFEQRQVTEYQEFDFSIPSIYFGTPVYLIGDYSGNDKEELRVKDESGLYMELSLSKQGVIQSEVYRIVSDEENIVPLIDKVEVFKETLRVIPVEIESGTKKGEVVAAGFYDRISNWLITYFNSFFDFYRKDKMDEKCCELNSNRSCLLNFDNNLNQYNFSRGGLNDSNVTYSEKCVKFSDHSSGELSVDSGGNVSLVINGDAYKDLKIDHAPVTAFEQDGYIKYVSMNKHTQNLYYIRVDKSVRGSESGLIRLSSPDFFVITYNNATQTSSVRNTGIFKGAIPFENGTLVYTVDHAIIEIPHTAFLHTITIGTKQPAEYYSYHQWETESTAKLIPKDKSRLSFAKFVSASGILLQGIDFGLIIDKVLPEIEDHFKKSSVWNRDIAETFINKLKDELDAVYQSFIKRFAGHVPNFIQLIKGDQLEKDSRFNFMLDKKFFYSVGEKAIFAINENDDIKIVDDDDKMFFAKSDSGSHTQTYRIPFDPYQCSESARLAFFSTIHPSLIDPATPAPSPVTGSVPSTTTPQVEETVITDDAKTLFAKKVAQTLVKAGEIAGKDAVSGGKEFVKLTGKLGKKVADGTGIKQKHVVDTGESIAKGGVKGVTKTVKVFKNIFGRRKRSIAQADDKLANATVFKDFISLPCAYSDSMPVTRYTWDADEEAWEGSLNGYDFLFSESKKAITGLSIERKHLELSAHTVWGFRDENSWVDNVFSLQVALYHVLGRGRDSLFKSYSVKPWLTIAFPASGSGFTTGWFAHSLSLITACPVGEDIDSVIPIGSKYYGTFNGAKTNDKIIIDFRTLLHLRKKNKLQLMYFDKVKDAGDVSSVEYSDKNLRLKGTFDNDVFNIEDYILTWVYTDPIKYLDEGFVSSNDFFIYINGNGGEDQYTINDEALRFFKKIIIFTSIRDSGKSARLSRSTIRLRLPSALYQAQRDDKDITLFNRFDNNMGIVTIKNVWQGKYDELTNPASIEFSDITVTIEEIAKVVADHGGFFRIPLMPGERTGAEINFTVSPTKDNPLLIHFSQTNSVTSRVFEKNLLLSFKNTRMNVTIENYKFGSGAVLYSARGIPDAVYTPLFKVSPEDIVVDFNKNEGEAQWKIRYNPFVIRQGYFDHYDNIGVNILFADTKGRLTYRALPFRKNKIRFVNKNLSWRIEGDGYSQILGSLNKSFHNFGLLAVGINNLLSKAISTDGVILSSPGDNIPAKPLTLLEWAEDLSYFASVVTLPNRDNILQGNRLNNVISFTPEEGKRKVIVFPHGGDDLVIIQKPEAKSTIDYRPFLSCKAGGLSCRTKRPVKINIFGTEGNNIFVVNSGYPVTIIGYRSINQNTYNTVIVSSVSRVDLLSEYRVNLVMKDITPGDLEWSSYRIESSGSSYTKVPNQSLSQAARSDLSEYIVQFALSENYRPLLAIKASAIRSIVFNSGERARDPVSWLAGMSDLEKCYSEDSSGSTCEVDAISDIADSARKMVSRSMATEANQKGGEVRSSGRHQVHEQLTKLIQDMSTFKKVASVTSTLASTTTINPSATILTSPQMSTTSLL</sequence>
<accession>A0ABY6GS34</accession>
<evidence type="ECO:0000256" key="1">
    <source>
        <dbReference type="SAM" id="MobiDB-lite"/>
    </source>
</evidence>
<gene>
    <name evidence="2" type="ORF">NX720_22405</name>
</gene>
<feature type="region of interest" description="Disordered" evidence="1">
    <location>
        <begin position="1"/>
        <end position="21"/>
    </location>
</feature>
<reference evidence="2" key="1">
    <citation type="submission" date="2022-10" db="EMBL/GenBank/DDBJ databases">
        <title>Completed Genome Sequence of two octocoral isolated bacterium, Endozoicomonas euniceicola EF212T and Endozoicomonas gorgoniicola PS125T.</title>
        <authorList>
            <person name="Chiou Y.-J."/>
            <person name="Chen Y.-H."/>
        </authorList>
    </citation>
    <scope>NUCLEOTIDE SEQUENCE</scope>
    <source>
        <strain evidence="2">EF212</strain>
    </source>
</reference>
<dbReference type="EMBL" id="CP103300">
    <property type="protein sequence ID" value="UYM15561.1"/>
    <property type="molecule type" value="Genomic_DNA"/>
</dbReference>
<evidence type="ECO:0000313" key="2">
    <source>
        <dbReference type="EMBL" id="UYM15561.1"/>
    </source>
</evidence>
<dbReference type="RefSeq" id="WP_262597643.1">
    <property type="nucleotide sequence ID" value="NZ_CP103300.1"/>
</dbReference>
<evidence type="ECO:0000313" key="3">
    <source>
        <dbReference type="Proteomes" id="UP001163255"/>
    </source>
</evidence>
<keyword evidence="3" id="KW-1185">Reference proteome</keyword>
<proteinExistence type="predicted"/>
<dbReference type="Proteomes" id="UP001163255">
    <property type="component" value="Chromosome"/>
</dbReference>
<organism evidence="2 3">
    <name type="scientific">Endozoicomonas euniceicola</name>
    <dbReference type="NCBI Taxonomy" id="1234143"/>
    <lineage>
        <taxon>Bacteria</taxon>
        <taxon>Pseudomonadati</taxon>
        <taxon>Pseudomonadota</taxon>
        <taxon>Gammaproteobacteria</taxon>
        <taxon>Oceanospirillales</taxon>
        <taxon>Endozoicomonadaceae</taxon>
        <taxon>Endozoicomonas</taxon>
    </lineage>
</organism>
<name>A0ABY6GS34_9GAMM</name>
<protein>
    <submittedName>
        <fullName evidence="2">Uncharacterized protein</fullName>
    </submittedName>
</protein>